<comment type="function">
    <text evidence="1">Catalyzes the decarboxylation of four acetate groups of uroporphyrinogen-III to yield coproporphyrinogen-III.</text>
</comment>
<dbReference type="Gene3D" id="3.20.20.210">
    <property type="match status" value="1"/>
</dbReference>
<dbReference type="EC" id="4.1.1.37" evidence="7"/>
<dbReference type="NCBIfam" id="TIGR01464">
    <property type="entry name" value="hemE"/>
    <property type="match status" value="1"/>
</dbReference>
<dbReference type="InterPro" id="IPR006361">
    <property type="entry name" value="Uroporphyrinogen_deCO2ase_HemE"/>
</dbReference>
<keyword evidence="9" id="KW-0149">Chlorophyll biosynthesis</keyword>
<name>A0AA88AJ98_FICCA</name>
<comment type="subunit">
    <text evidence="6">Homodimer.</text>
</comment>
<dbReference type="GO" id="GO:0015995">
    <property type="term" value="P:chlorophyll biosynthetic process"/>
    <property type="evidence" value="ECO:0007669"/>
    <property type="project" value="UniProtKB-KW"/>
</dbReference>
<evidence type="ECO:0000313" key="14">
    <source>
        <dbReference type="EMBL" id="GMN41181.1"/>
    </source>
</evidence>
<evidence type="ECO:0000256" key="10">
    <source>
        <dbReference type="ARBA" id="ARBA00023239"/>
    </source>
</evidence>
<dbReference type="GO" id="GO:0009507">
    <property type="term" value="C:chloroplast"/>
    <property type="evidence" value="ECO:0007669"/>
    <property type="project" value="UniProtKB-SubCell"/>
</dbReference>
<dbReference type="GO" id="GO:0004853">
    <property type="term" value="F:uroporphyrinogen decarboxylase activity"/>
    <property type="evidence" value="ECO:0007669"/>
    <property type="project" value="UniProtKB-EC"/>
</dbReference>
<comment type="pathway">
    <text evidence="4">Porphyrin-containing compound metabolism; chlorophyll biosynthesis.</text>
</comment>
<dbReference type="CDD" id="cd07505">
    <property type="entry name" value="HAD_BPGM-like"/>
    <property type="match status" value="1"/>
</dbReference>
<evidence type="ECO:0000256" key="6">
    <source>
        <dbReference type="ARBA" id="ARBA00011738"/>
    </source>
</evidence>
<evidence type="ECO:0000259" key="13">
    <source>
        <dbReference type="PROSITE" id="PS00907"/>
    </source>
</evidence>
<comment type="caution">
    <text evidence="14">The sequence shown here is derived from an EMBL/GenBank/DDBJ whole genome shotgun (WGS) entry which is preliminary data.</text>
</comment>
<dbReference type="Pfam" id="PF01208">
    <property type="entry name" value="URO-D"/>
    <property type="match status" value="1"/>
</dbReference>
<feature type="domain" description="Uroporphyrinogen decarboxylase (URO-D)" evidence="13">
    <location>
        <begin position="735"/>
        <end position="751"/>
    </location>
</feature>
<dbReference type="InterPro" id="IPR036412">
    <property type="entry name" value="HAD-like_sf"/>
</dbReference>
<dbReference type="Gene3D" id="1.10.150.240">
    <property type="entry name" value="Putative phosphatase, domain 2"/>
    <property type="match status" value="1"/>
</dbReference>
<dbReference type="InterPro" id="IPR023214">
    <property type="entry name" value="HAD_sf"/>
</dbReference>
<dbReference type="EMBL" id="BTGU01000012">
    <property type="protein sequence ID" value="GMN41181.1"/>
    <property type="molecule type" value="Genomic_DNA"/>
</dbReference>
<dbReference type="Gene3D" id="3.40.50.1000">
    <property type="entry name" value="HAD superfamily/HAD-like"/>
    <property type="match status" value="1"/>
</dbReference>
<dbReference type="HAMAP" id="MF_00218">
    <property type="entry name" value="URO_D"/>
    <property type="match status" value="1"/>
</dbReference>
<dbReference type="CDD" id="cd00717">
    <property type="entry name" value="URO-D"/>
    <property type="match status" value="1"/>
</dbReference>
<dbReference type="Pfam" id="PF13419">
    <property type="entry name" value="HAD_2"/>
    <property type="match status" value="1"/>
</dbReference>
<dbReference type="Proteomes" id="UP001187192">
    <property type="component" value="Unassembled WGS sequence"/>
</dbReference>
<comment type="catalytic activity">
    <reaction evidence="12">
        <text>uroporphyrinogen III + 4 H(+) = coproporphyrinogen III + 4 CO2</text>
        <dbReference type="Rhea" id="RHEA:19865"/>
        <dbReference type="ChEBI" id="CHEBI:15378"/>
        <dbReference type="ChEBI" id="CHEBI:16526"/>
        <dbReference type="ChEBI" id="CHEBI:57308"/>
        <dbReference type="ChEBI" id="CHEBI:57309"/>
        <dbReference type="EC" id="4.1.1.37"/>
    </reaction>
</comment>
<dbReference type="InterPro" id="IPR023198">
    <property type="entry name" value="PGP-like_dom2"/>
</dbReference>
<gene>
    <name evidence="14" type="ORF">TIFTF001_010412</name>
</gene>
<evidence type="ECO:0000256" key="11">
    <source>
        <dbReference type="ARBA" id="ARBA00023244"/>
    </source>
</evidence>
<proteinExistence type="inferred from homology"/>
<evidence type="ECO:0000256" key="4">
    <source>
        <dbReference type="ARBA" id="ARBA00005173"/>
    </source>
</evidence>
<organism evidence="14 15">
    <name type="scientific">Ficus carica</name>
    <name type="common">Common fig</name>
    <dbReference type="NCBI Taxonomy" id="3494"/>
    <lineage>
        <taxon>Eukaryota</taxon>
        <taxon>Viridiplantae</taxon>
        <taxon>Streptophyta</taxon>
        <taxon>Embryophyta</taxon>
        <taxon>Tracheophyta</taxon>
        <taxon>Spermatophyta</taxon>
        <taxon>Magnoliopsida</taxon>
        <taxon>eudicotyledons</taxon>
        <taxon>Gunneridae</taxon>
        <taxon>Pentapetalae</taxon>
        <taxon>rosids</taxon>
        <taxon>fabids</taxon>
        <taxon>Rosales</taxon>
        <taxon>Moraceae</taxon>
        <taxon>Ficeae</taxon>
        <taxon>Ficus</taxon>
    </lineage>
</organism>
<evidence type="ECO:0000256" key="2">
    <source>
        <dbReference type="ARBA" id="ARBA00004229"/>
    </source>
</evidence>
<protein>
    <recommendedName>
        <fullName evidence="7">uroporphyrinogen decarboxylase</fullName>
        <ecNumber evidence="7">4.1.1.37</ecNumber>
    </recommendedName>
</protein>
<reference evidence="14" key="1">
    <citation type="submission" date="2023-07" db="EMBL/GenBank/DDBJ databases">
        <title>draft genome sequence of fig (Ficus carica).</title>
        <authorList>
            <person name="Takahashi T."/>
            <person name="Nishimura K."/>
        </authorList>
    </citation>
    <scope>NUCLEOTIDE SEQUENCE</scope>
</reference>
<evidence type="ECO:0000256" key="7">
    <source>
        <dbReference type="ARBA" id="ARBA00012288"/>
    </source>
</evidence>
<evidence type="ECO:0000313" key="15">
    <source>
        <dbReference type="Proteomes" id="UP001187192"/>
    </source>
</evidence>
<keyword evidence="10" id="KW-0456">Lyase</keyword>
<keyword evidence="15" id="KW-1185">Reference proteome</keyword>
<dbReference type="SUPFAM" id="SSF51726">
    <property type="entry name" value="UROD/MetE-like"/>
    <property type="match status" value="1"/>
</dbReference>
<dbReference type="PROSITE" id="PS00907">
    <property type="entry name" value="UROD_2"/>
    <property type="match status" value="1"/>
</dbReference>
<dbReference type="InterPro" id="IPR041492">
    <property type="entry name" value="HAD_2"/>
</dbReference>
<dbReference type="PANTHER" id="PTHR47858:SF2">
    <property type="entry name" value="HALOACID DEHALOGENASE-LIKE HYDROLASE (HAD) SUPERFAMILY PROTEIN"/>
    <property type="match status" value="1"/>
</dbReference>
<sequence length="940" mass="104208">MAYRLRTRKRVRAIRRAPDGSAFQNCNMCGVSVAISLADMHECEPSQKVKRFKGIRAGPKPKDEANAAVVDLWEDCSGSGWHTYVPKDGDNAAVNGKGDSWEDCSGSGWRTYVPEDEEKKAVVGKSNPWEDCSGSGWHTYVPENDPNEAVDGKCDPWEDYSGSGWHTNVPEDDEVDPTIVGNYDPPKGDANAGAAVVDPWEDCSGSGWHTYVPEEVENEAVDGKSHPASDTGDGFVKNSQVKFGRVLSNFRASSLLLPCPTSLSSHSSFPSNLRISQRLKRFDLIKKHLVVRNACGRDEYGSGNGFPITPNKLFMQEAIGAEYGEGFETFRLDGPLKIDVDFLNERLQEGFLQRIRYAMKPDEAYGLIFSFDNVVVDTRALKLAAWKQLASEEGKEIPEDGELQRVMLYAGADHVLHKLLLWDEAESKVDRLALRFSQIYYENLLKLEKPVEGLKEWLDAVSTARIPCALVSSLDRRNMVEALDRTGLKKYFQSIVTEEDGMESIAHRFLSAAVKLDRKPSKCVVFEDDPRGITAAHNCTMMAVALIGAHPAYDLEQADLAVASFNELSVINLRRLFANKGTVAEPKIAAVAEPLLLNAVRGEDVERPPVWLMRQAGSFSMWWNSLLSYQTLCEKHPSFRERSENVDLVVEISLQPWNVFKPDGVILFSDILTPLSGMNIPFDIVKGKGPIIFSPLQTAEDVEQVREFVPEESVPYVGEALTILRKEVDNQAAVLGFVGAPFTLASYVVEGGSSKHFTKIKRLAFSQPKVLHVLLKKFATSMAKYIQYQADMGAQAVQIFDSWATELSPVDFEEFSLPYLKQIVDIVKKTHPNLPLILYASGSGGLLERLALTGVDVVSLDWTVDMAEGRKRLGQNIAVQGNIDPGVLFGSKDFITERINNTVKKAGRGKHILNLGHGIVVGTPEENVAHFFEVAKGIRY</sequence>
<evidence type="ECO:0000256" key="3">
    <source>
        <dbReference type="ARBA" id="ARBA00004804"/>
    </source>
</evidence>
<accession>A0AA88AJ98</accession>
<comment type="pathway">
    <text evidence="3">Porphyrin-containing compound metabolism; protoporphyrin-IX biosynthesis; coproporphyrinogen-III from 5-aminolevulinate: step 4/4.</text>
</comment>
<comment type="similarity">
    <text evidence="5">Belongs to the uroporphyrinogen decarboxylase family.</text>
</comment>
<keyword evidence="8" id="KW-0210">Decarboxylase</keyword>
<dbReference type="InterPro" id="IPR038071">
    <property type="entry name" value="UROD/MetE-like_sf"/>
</dbReference>
<evidence type="ECO:0000256" key="5">
    <source>
        <dbReference type="ARBA" id="ARBA00009935"/>
    </source>
</evidence>
<dbReference type="AlphaFoldDB" id="A0AA88AJ98"/>
<keyword evidence="11" id="KW-0627">Porphyrin biosynthesis</keyword>
<dbReference type="SUPFAM" id="SSF56784">
    <property type="entry name" value="HAD-like"/>
    <property type="match status" value="1"/>
</dbReference>
<evidence type="ECO:0000256" key="9">
    <source>
        <dbReference type="ARBA" id="ARBA00023171"/>
    </source>
</evidence>
<evidence type="ECO:0000256" key="1">
    <source>
        <dbReference type="ARBA" id="ARBA00002448"/>
    </source>
</evidence>
<dbReference type="FunFam" id="3.20.20.210:FF:000006">
    <property type="entry name" value="Uroporphyrinogen decarboxylase"/>
    <property type="match status" value="1"/>
</dbReference>
<evidence type="ECO:0000256" key="12">
    <source>
        <dbReference type="ARBA" id="ARBA00048033"/>
    </source>
</evidence>
<comment type="subcellular location">
    <subcellularLocation>
        <location evidence="2">Plastid</location>
        <location evidence="2">Chloroplast</location>
    </subcellularLocation>
</comment>
<evidence type="ECO:0000256" key="8">
    <source>
        <dbReference type="ARBA" id="ARBA00022793"/>
    </source>
</evidence>
<dbReference type="PANTHER" id="PTHR47858">
    <property type="entry name" value="HALOACID DEHALOGENASE-LIKE HYDROLASE (HAD) SUPERFAMILY PROTEIN"/>
    <property type="match status" value="1"/>
</dbReference>
<dbReference type="InterPro" id="IPR000257">
    <property type="entry name" value="Uroporphyrinogen_deCOase"/>
</dbReference>